<accession>A0ABW4I0P6</accession>
<sequence>MRKFLLLLASMTAAAPAGATWREARSAHFIVYSEDKPEVLKEFATELERFDAAMRVLRDLPQTTDSPSNRLTVFQVANMAAVQKMMGKGSQGVGGFYDGRAGNSIAFVPRRAGSGATWDMNAQIVLLHEYAHHFMFRNYPMAFPRWFSEGYAEFNSTARFVADGSVDLGLPAQHRAFDIRYSSVPVAALMSADSGKLNGSLVEALYARGWLLTHYLTFSKEREGQLAKYLVAINKGTPSPAAAKEAFGDLDKLDRELTGYSNSKLSYRRVPANLIRYAPVEVRELSPGANAIMPVMMRSRRGVDEATAKEVVKDARAAAAPYPDDPFVQLALAEAEIDAGNLDACDKAADKVLAAEPDNVRALIFKGRVAVAKLRDTPKATPDDWKLARRWFVRANRVEPNAPAPLLHFYTSFAAEGIQPTPNSVIGLRAASMLAPEDEGVRMILGHQLLVDGKGPDARAVLAAEAYSPHGGPMADFAGKVIAAIDQGGAAAGLKTWNAAGEEKKAETAAAK</sequence>
<feature type="signal peptide" evidence="1">
    <location>
        <begin position="1"/>
        <end position="19"/>
    </location>
</feature>
<keyword evidence="3" id="KW-1185">Reference proteome</keyword>
<proteinExistence type="predicted"/>
<evidence type="ECO:0000313" key="3">
    <source>
        <dbReference type="Proteomes" id="UP001597115"/>
    </source>
</evidence>
<dbReference type="EMBL" id="JBHUDY010000001">
    <property type="protein sequence ID" value="MFD1611032.1"/>
    <property type="molecule type" value="Genomic_DNA"/>
</dbReference>
<evidence type="ECO:0008006" key="4">
    <source>
        <dbReference type="Google" id="ProtNLM"/>
    </source>
</evidence>
<dbReference type="Proteomes" id="UP001597115">
    <property type="component" value="Unassembled WGS sequence"/>
</dbReference>
<dbReference type="RefSeq" id="WP_380887270.1">
    <property type="nucleotide sequence ID" value="NZ_JBHUDY010000001.1"/>
</dbReference>
<name>A0ABW4I0P6_9SPHN</name>
<feature type="chain" id="PRO_5045418994" description="DUF1570 domain-containing protein" evidence="1">
    <location>
        <begin position="20"/>
        <end position="512"/>
    </location>
</feature>
<reference evidence="3" key="1">
    <citation type="journal article" date="2019" name="Int. J. Syst. Evol. Microbiol.">
        <title>The Global Catalogue of Microorganisms (GCM) 10K type strain sequencing project: providing services to taxonomists for standard genome sequencing and annotation.</title>
        <authorList>
            <consortium name="The Broad Institute Genomics Platform"/>
            <consortium name="The Broad Institute Genome Sequencing Center for Infectious Disease"/>
            <person name="Wu L."/>
            <person name="Ma J."/>
        </authorList>
    </citation>
    <scope>NUCLEOTIDE SEQUENCE [LARGE SCALE GENOMIC DNA]</scope>
    <source>
        <strain evidence="3">CGMCC 1.16275</strain>
    </source>
</reference>
<evidence type="ECO:0000256" key="1">
    <source>
        <dbReference type="SAM" id="SignalP"/>
    </source>
</evidence>
<evidence type="ECO:0000313" key="2">
    <source>
        <dbReference type="EMBL" id="MFD1611032.1"/>
    </source>
</evidence>
<organism evidence="2 3">
    <name type="scientific">Sphingomonas tabacisoli</name>
    <dbReference type="NCBI Taxonomy" id="2249466"/>
    <lineage>
        <taxon>Bacteria</taxon>
        <taxon>Pseudomonadati</taxon>
        <taxon>Pseudomonadota</taxon>
        <taxon>Alphaproteobacteria</taxon>
        <taxon>Sphingomonadales</taxon>
        <taxon>Sphingomonadaceae</taxon>
        <taxon>Sphingomonas</taxon>
    </lineage>
</organism>
<protein>
    <recommendedName>
        <fullName evidence="4">DUF1570 domain-containing protein</fullName>
    </recommendedName>
</protein>
<gene>
    <name evidence="2" type="ORF">ACFSCW_04370</name>
</gene>
<comment type="caution">
    <text evidence="2">The sequence shown here is derived from an EMBL/GenBank/DDBJ whole genome shotgun (WGS) entry which is preliminary data.</text>
</comment>
<dbReference type="SUPFAM" id="SSF48452">
    <property type="entry name" value="TPR-like"/>
    <property type="match status" value="1"/>
</dbReference>
<dbReference type="Gene3D" id="1.25.40.10">
    <property type="entry name" value="Tetratricopeptide repeat domain"/>
    <property type="match status" value="1"/>
</dbReference>
<dbReference type="InterPro" id="IPR011990">
    <property type="entry name" value="TPR-like_helical_dom_sf"/>
</dbReference>
<keyword evidence="1" id="KW-0732">Signal</keyword>